<keyword evidence="2 10" id="KW-0723">Serine/threonine-protein kinase</keyword>
<feature type="binding site" evidence="9">
    <location>
        <position position="138"/>
    </location>
    <ligand>
        <name>ATP</name>
        <dbReference type="ChEBI" id="CHEBI:30616"/>
    </ligand>
</feature>
<reference evidence="13 14" key="1">
    <citation type="submission" date="2023-04" db="EMBL/GenBank/DDBJ databases">
        <title>Genome of Basidiobolus ranarum AG-B5.</title>
        <authorList>
            <person name="Stajich J.E."/>
            <person name="Carter-House D."/>
            <person name="Gryganskyi A."/>
        </authorList>
    </citation>
    <scope>NUCLEOTIDE SEQUENCE [LARGE SCALE GENOMIC DNA]</scope>
    <source>
        <strain evidence="13 14">AG-B5</strain>
    </source>
</reference>
<feature type="compositionally biased region" description="Acidic residues" evidence="11">
    <location>
        <begin position="55"/>
        <end position="67"/>
    </location>
</feature>
<comment type="catalytic activity">
    <reaction evidence="8">
        <text>L-seryl-[protein] + ATP = O-phospho-L-seryl-[protein] + ADP + H(+)</text>
        <dbReference type="Rhea" id="RHEA:17989"/>
        <dbReference type="Rhea" id="RHEA-COMP:9863"/>
        <dbReference type="Rhea" id="RHEA-COMP:11604"/>
        <dbReference type="ChEBI" id="CHEBI:15378"/>
        <dbReference type="ChEBI" id="CHEBI:29999"/>
        <dbReference type="ChEBI" id="CHEBI:30616"/>
        <dbReference type="ChEBI" id="CHEBI:83421"/>
        <dbReference type="ChEBI" id="CHEBI:456216"/>
        <dbReference type="EC" id="2.7.11.1"/>
    </reaction>
</comment>
<evidence type="ECO:0000256" key="2">
    <source>
        <dbReference type="ARBA" id="ARBA00022527"/>
    </source>
</evidence>
<keyword evidence="5" id="KW-0418">Kinase</keyword>
<proteinExistence type="inferred from homology"/>
<protein>
    <recommendedName>
        <fullName evidence="1">non-specific serine/threonine protein kinase</fullName>
        <ecNumber evidence="1">2.7.11.1</ecNumber>
    </recommendedName>
</protein>
<evidence type="ECO:0000256" key="4">
    <source>
        <dbReference type="ARBA" id="ARBA00022741"/>
    </source>
</evidence>
<evidence type="ECO:0000313" key="14">
    <source>
        <dbReference type="Proteomes" id="UP001479436"/>
    </source>
</evidence>
<dbReference type="InterPro" id="IPR011009">
    <property type="entry name" value="Kinase-like_dom_sf"/>
</dbReference>
<dbReference type="PROSITE" id="PS00107">
    <property type="entry name" value="PROTEIN_KINASE_ATP"/>
    <property type="match status" value="1"/>
</dbReference>
<dbReference type="CDD" id="cd13994">
    <property type="entry name" value="STKc_HAL4_like"/>
    <property type="match status" value="1"/>
</dbReference>
<evidence type="ECO:0000313" key="13">
    <source>
        <dbReference type="EMBL" id="KAK9762410.1"/>
    </source>
</evidence>
<feature type="domain" description="Protein kinase" evidence="12">
    <location>
        <begin position="106"/>
        <end position="373"/>
    </location>
</feature>
<keyword evidence="3" id="KW-0808">Transferase</keyword>
<evidence type="ECO:0000256" key="1">
    <source>
        <dbReference type="ARBA" id="ARBA00012513"/>
    </source>
</evidence>
<dbReference type="SMART" id="SM00220">
    <property type="entry name" value="S_TKc"/>
    <property type="match status" value="1"/>
</dbReference>
<evidence type="ECO:0000256" key="10">
    <source>
        <dbReference type="RuleBase" id="RU000304"/>
    </source>
</evidence>
<feature type="region of interest" description="Disordered" evidence="11">
    <location>
        <begin position="13"/>
        <end position="69"/>
    </location>
</feature>
<keyword evidence="14" id="KW-1185">Reference proteome</keyword>
<evidence type="ECO:0000259" key="12">
    <source>
        <dbReference type="PROSITE" id="PS50011"/>
    </source>
</evidence>
<dbReference type="Pfam" id="PF00069">
    <property type="entry name" value="Pkinase"/>
    <property type="match status" value="1"/>
</dbReference>
<gene>
    <name evidence="13" type="ORF">K7432_011876</name>
</gene>
<evidence type="ECO:0000256" key="8">
    <source>
        <dbReference type="ARBA" id="ARBA00048679"/>
    </source>
</evidence>
<evidence type="ECO:0000256" key="7">
    <source>
        <dbReference type="ARBA" id="ARBA00047899"/>
    </source>
</evidence>
<sequence length="407" mass="46630">MVTFSPDFWAPAMDSNVRRRAEPGLFGDTPVTRSEKIPVPKTTPSNVLSLPLPEPDNDNTYSDDSDSEQNKKNILQRFFNSPPPSESGDSKRASVKRDNVLSKKYICDKGCIGRGATAVVRLAYKIDSTDKEKMYAVKSFRRRRKDEGEREYVKKLTSEFCISSSLHHTNVVETVDLVMDDNEQWCEVMEFCPGGDLYNVIKSGSMSTIEINCCFKQLIQGVAYLHSMGVAHRDIKPENLLLDNRGHLKITDFGVSDVFRMCWERQAHLSRGICGSEPYIAPEAFTSKEYDAREVDIWACGIVYYAMTYHGIPFRTATKNDPNYKNFLELRRLGSYEPLNKLPDGCRELFMSILEPNPAERITMEAILENEWFKSIEVCDNCESSEGHHRHFTEEMELKRNMSVKRY</sequence>
<evidence type="ECO:0000256" key="9">
    <source>
        <dbReference type="PROSITE-ProRule" id="PRU10141"/>
    </source>
</evidence>
<dbReference type="EMBL" id="JASJQH010000970">
    <property type="protein sequence ID" value="KAK9762410.1"/>
    <property type="molecule type" value="Genomic_DNA"/>
</dbReference>
<keyword evidence="4 9" id="KW-0547">Nucleotide-binding</keyword>
<name>A0ABR2WLL5_9FUNG</name>
<dbReference type="PANTHER" id="PTHR24343">
    <property type="entry name" value="SERINE/THREONINE KINASE"/>
    <property type="match status" value="1"/>
</dbReference>
<comment type="catalytic activity">
    <reaction evidence="7">
        <text>L-threonyl-[protein] + ATP = O-phospho-L-threonyl-[protein] + ADP + H(+)</text>
        <dbReference type="Rhea" id="RHEA:46608"/>
        <dbReference type="Rhea" id="RHEA-COMP:11060"/>
        <dbReference type="Rhea" id="RHEA-COMP:11605"/>
        <dbReference type="ChEBI" id="CHEBI:15378"/>
        <dbReference type="ChEBI" id="CHEBI:30013"/>
        <dbReference type="ChEBI" id="CHEBI:30616"/>
        <dbReference type="ChEBI" id="CHEBI:61977"/>
        <dbReference type="ChEBI" id="CHEBI:456216"/>
        <dbReference type="EC" id="2.7.11.1"/>
    </reaction>
</comment>
<dbReference type="Proteomes" id="UP001479436">
    <property type="component" value="Unassembled WGS sequence"/>
</dbReference>
<comment type="caution">
    <text evidence="13">The sequence shown here is derived from an EMBL/GenBank/DDBJ whole genome shotgun (WGS) entry which is preliminary data.</text>
</comment>
<dbReference type="InterPro" id="IPR008271">
    <property type="entry name" value="Ser/Thr_kinase_AS"/>
</dbReference>
<accession>A0ABR2WLL5</accession>
<evidence type="ECO:0000256" key="11">
    <source>
        <dbReference type="SAM" id="MobiDB-lite"/>
    </source>
</evidence>
<dbReference type="InterPro" id="IPR017441">
    <property type="entry name" value="Protein_kinase_ATP_BS"/>
</dbReference>
<dbReference type="PROSITE" id="PS00108">
    <property type="entry name" value="PROTEIN_KINASE_ST"/>
    <property type="match status" value="1"/>
</dbReference>
<comment type="similarity">
    <text evidence="10">Belongs to the protein kinase superfamily.</text>
</comment>
<dbReference type="InterPro" id="IPR000719">
    <property type="entry name" value="Prot_kinase_dom"/>
</dbReference>
<dbReference type="PROSITE" id="PS50011">
    <property type="entry name" value="PROTEIN_KINASE_DOM"/>
    <property type="match status" value="1"/>
</dbReference>
<evidence type="ECO:0000256" key="3">
    <source>
        <dbReference type="ARBA" id="ARBA00022679"/>
    </source>
</evidence>
<dbReference type="PANTHER" id="PTHR24343:SF558">
    <property type="entry name" value="PROTEIN KINASE DOMAIN-CONTAINING PROTEIN"/>
    <property type="match status" value="1"/>
</dbReference>
<dbReference type="EC" id="2.7.11.1" evidence="1"/>
<organism evidence="13 14">
    <name type="scientific">Basidiobolus ranarum</name>
    <dbReference type="NCBI Taxonomy" id="34480"/>
    <lineage>
        <taxon>Eukaryota</taxon>
        <taxon>Fungi</taxon>
        <taxon>Fungi incertae sedis</taxon>
        <taxon>Zoopagomycota</taxon>
        <taxon>Entomophthoromycotina</taxon>
        <taxon>Basidiobolomycetes</taxon>
        <taxon>Basidiobolales</taxon>
        <taxon>Basidiobolaceae</taxon>
        <taxon>Basidiobolus</taxon>
    </lineage>
</organism>
<evidence type="ECO:0000256" key="5">
    <source>
        <dbReference type="ARBA" id="ARBA00022777"/>
    </source>
</evidence>
<dbReference type="Gene3D" id="1.10.510.10">
    <property type="entry name" value="Transferase(Phosphotransferase) domain 1"/>
    <property type="match status" value="1"/>
</dbReference>
<evidence type="ECO:0000256" key="6">
    <source>
        <dbReference type="ARBA" id="ARBA00022840"/>
    </source>
</evidence>
<dbReference type="SUPFAM" id="SSF56112">
    <property type="entry name" value="Protein kinase-like (PK-like)"/>
    <property type="match status" value="1"/>
</dbReference>
<keyword evidence="6 9" id="KW-0067">ATP-binding</keyword>